<proteinExistence type="predicted"/>
<keyword evidence="2" id="KW-1185">Reference proteome</keyword>
<reference evidence="1 2" key="1">
    <citation type="submission" date="2023-09" db="EMBL/GenBank/DDBJ databases">
        <title>Nesidiocoris tenuis whole genome shotgun sequence.</title>
        <authorList>
            <person name="Shibata T."/>
            <person name="Shimoda M."/>
            <person name="Kobayashi T."/>
            <person name="Uehara T."/>
        </authorList>
    </citation>
    <scope>NUCLEOTIDE SEQUENCE [LARGE SCALE GENOMIC DNA]</scope>
    <source>
        <strain evidence="1 2">Japan</strain>
    </source>
</reference>
<dbReference type="Proteomes" id="UP001307889">
    <property type="component" value="Chromosome 6"/>
</dbReference>
<evidence type="ECO:0000313" key="1">
    <source>
        <dbReference type="EMBL" id="BES95398.1"/>
    </source>
</evidence>
<accession>A0ABN7AT63</accession>
<evidence type="ECO:0000313" key="2">
    <source>
        <dbReference type="Proteomes" id="UP001307889"/>
    </source>
</evidence>
<gene>
    <name evidence="1" type="ORF">NTJ_08207</name>
</gene>
<dbReference type="EMBL" id="AP028914">
    <property type="protein sequence ID" value="BES95398.1"/>
    <property type="molecule type" value="Genomic_DNA"/>
</dbReference>
<protein>
    <submittedName>
        <fullName evidence="1">Uncharacterized protein</fullName>
    </submittedName>
</protein>
<sequence>MGKFCNADLDHLSSLWKESQPFLTISNLGEDKYLRFQLSGSLVDSRALEQAEVFEQPEGSASSEDSTCNNELAAERSKVLMLLSY</sequence>
<organism evidence="1 2">
    <name type="scientific">Nesidiocoris tenuis</name>
    <dbReference type="NCBI Taxonomy" id="355587"/>
    <lineage>
        <taxon>Eukaryota</taxon>
        <taxon>Metazoa</taxon>
        <taxon>Ecdysozoa</taxon>
        <taxon>Arthropoda</taxon>
        <taxon>Hexapoda</taxon>
        <taxon>Insecta</taxon>
        <taxon>Pterygota</taxon>
        <taxon>Neoptera</taxon>
        <taxon>Paraneoptera</taxon>
        <taxon>Hemiptera</taxon>
        <taxon>Heteroptera</taxon>
        <taxon>Panheteroptera</taxon>
        <taxon>Cimicomorpha</taxon>
        <taxon>Miridae</taxon>
        <taxon>Dicyphina</taxon>
        <taxon>Nesidiocoris</taxon>
    </lineage>
</organism>
<name>A0ABN7AT63_9HEMI</name>